<reference evidence="2" key="1">
    <citation type="submission" date="2021-07" db="EMBL/GenBank/DDBJ databases">
        <authorList>
            <person name="Catto M.A."/>
            <person name="Jacobson A."/>
            <person name="Kennedy G."/>
            <person name="Labadie P."/>
            <person name="Hunt B.G."/>
            <person name="Srinivasan R."/>
        </authorList>
    </citation>
    <scope>NUCLEOTIDE SEQUENCE</scope>
    <source>
        <strain evidence="2">PL_HMW_Pooled</strain>
        <tissue evidence="2">Head</tissue>
    </source>
</reference>
<dbReference type="Proteomes" id="UP001219518">
    <property type="component" value="Unassembled WGS sequence"/>
</dbReference>
<dbReference type="GO" id="GO:0005840">
    <property type="term" value="C:ribosome"/>
    <property type="evidence" value="ECO:0007669"/>
    <property type="project" value="UniProtKB-KW"/>
</dbReference>
<dbReference type="EMBL" id="JAHWGI010000360">
    <property type="protein sequence ID" value="KAK3914220.1"/>
    <property type="molecule type" value="Genomic_DNA"/>
</dbReference>
<keyword evidence="3" id="KW-1185">Reference proteome</keyword>
<feature type="compositionally biased region" description="Basic and acidic residues" evidence="1">
    <location>
        <begin position="1"/>
        <end position="20"/>
    </location>
</feature>
<evidence type="ECO:0000313" key="3">
    <source>
        <dbReference type="Proteomes" id="UP001219518"/>
    </source>
</evidence>
<protein>
    <submittedName>
        <fullName evidence="2">50S ribosomal protein L6</fullName>
    </submittedName>
</protein>
<evidence type="ECO:0000313" key="2">
    <source>
        <dbReference type="EMBL" id="KAK3914220.1"/>
    </source>
</evidence>
<comment type="caution">
    <text evidence="2">The sequence shown here is derived from an EMBL/GenBank/DDBJ whole genome shotgun (WGS) entry which is preliminary data.</text>
</comment>
<evidence type="ECO:0000256" key="1">
    <source>
        <dbReference type="SAM" id="MobiDB-lite"/>
    </source>
</evidence>
<proteinExistence type="predicted"/>
<keyword evidence="2" id="KW-0689">Ribosomal protein</keyword>
<feature type="region of interest" description="Disordered" evidence="1">
    <location>
        <begin position="1"/>
        <end position="38"/>
    </location>
</feature>
<name>A0AAE1H5S8_9NEOP</name>
<keyword evidence="2" id="KW-0687">Ribonucleoprotein</keyword>
<organism evidence="2 3">
    <name type="scientific">Frankliniella fusca</name>
    <dbReference type="NCBI Taxonomy" id="407009"/>
    <lineage>
        <taxon>Eukaryota</taxon>
        <taxon>Metazoa</taxon>
        <taxon>Ecdysozoa</taxon>
        <taxon>Arthropoda</taxon>
        <taxon>Hexapoda</taxon>
        <taxon>Insecta</taxon>
        <taxon>Pterygota</taxon>
        <taxon>Neoptera</taxon>
        <taxon>Paraneoptera</taxon>
        <taxon>Thysanoptera</taxon>
        <taxon>Terebrantia</taxon>
        <taxon>Thripoidea</taxon>
        <taxon>Thripidae</taxon>
        <taxon>Frankliniella</taxon>
    </lineage>
</organism>
<accession>A0AAE1H5S8</accession>
<sequence>MRPTEENATNREREKKKKDFLMPSKSRNRQSKVPRDPKVQIPWKSQIVAYEGVGISRLEGVFAPAQIPLKSLRYYR</sequence>
<dbReference type="AlphaFoldDB" id="A0AAE1H5S8"/>
<gene>
    <name evidence="2" type="ORF">KUF71_023633</name>
</gene>
<reference evidence="2" key="2">
    <citation type="journal article" date="2023" name="BMC Genomics">
        <title>Pest status, molecular evolution, and epigenetic factors derived from the genome assembly of Frankliniella fusca, a thysanopteran phytovirus vector.</title>
        <authorList>
            <person name="Catto M.A."/>
            <person name="Labadie P.E."/>
            <person name="Jacobson A.L."/>
            <person name="Kennedy G.G."/>
            <person name="Srinivasan R."/>
            <person name="Hunt B.G."/>
        </authorList>
    </citation>
    <scope>NUCLEOTIDE SEQUENCE</scope>
    <source>
        <strain evidence="2">PL_HMW_Pooled</strain>
    </source>
</reference>